<dbReference type="Proteomes" id="UP000288216">
    <property type="component" value="Unassembled WGS sequence"/>
</dbReference>
<dbReference type="Pfam" id="PF03160">
    <property type="entry name" value="Calx-beta"/>
    <property type="match status" value="1"/>
</dbReference>
<dbReference type="GO" id="GO:0007154">
    <property type="term" value="P:cell communication"/>
    <property type="evidence" value="ECO:0007669"/>
    <property type="project" value="InterPro"/>
</dbReference>
<feature type="non-terminal residue" evidence="5">
    <location>
        <position position="1"/>
    </location>
</feature>
<dbReference type="SUPFAM" id="SSF141072">
    <property type="entry name" value="CalX-like"/>
    <property type="match status" value="1"/>
</dbReference>
<evidence type="ECO:0000259" key="4">
    <source>
        <dbReference type="Pfam" id="PF03160"/>
    </source>
</evidence>
<dbReference type="GO" id="GO:0016020">
    <property type="term" value="C:membrane"/>
    <property type="evidence" value="ECO:0007669"/>
    <property type="project" value="InterPro"/>
</dbReference>
<organism evidence="5 6">
    <name type="scientific">Scyliorhinus torazame</name>
    <name type="common">Cloudy catshark</name>
    <name type="synonym">Catulus torazame</name>
    <dbReference type="NCBI Taxonomy" id="75743"/>
    <lineage>
        <taxon>Eukaryota</taxon>
        <taxon>Metazoa</taxon>
        <taxon>Chordata</taxon>
        <taxon>Craniata</taxon>
        <taxon>Vertebrata</taxon>
        <taxon>Chondrichthyes</taxon>
        <taxon>Elasmobranchii</taxon>
        <taxon>Galeomorphii</taxon>
        <taxon>Galeoidea</taxon>
        <taxon>Carcharhiniformes</taxon>
        <taxon>Scyliorhinidae</taxon>
        <taxon>Scyliorhinus</taxon>
    </lineage>
</organism>
<reference evidence="5 6" key="1">
    <citation type="journal article" date="2018" name="Nat. Ecol. Evol.">
        <title>Shark genomes provide insights into elasmobranch evolution and the origin of vertebrates.</title>
        <authorList>
            <person name="Hara Y"/>
            <person name="Yamaguchi K"/>
            <person name="Onimaru K"/>
            <person name="Kadota M"/>
            <person name="Koyanagi M"/>
            <person name="Keeley SD"/>
            <person name="Tatsumi K"/>
            <person name="Tanaka K"/>
            <person name="Motone F"/>
            <person name="Kageyama Y"/>
            <person name="Nozu R"/>
            <person name="Adachi N"/>
            <person name="Nishimura O"/>
            <person name="Nakagawa R"/>
            <person name="Tanegashima C"/>
            <person name="Kiyatake I"/>
            <person name="Matsumoto R"/>
            <person name="Murakumo K"/>
            <person name="Nishida K"/>
            <person name="Terakita A"/>
            <person name="Kuratani S"/>
            <person name="Sato K"/>
            <person name="Hyodo S Kuraku.S."/>
        </authorList>
    </citation>
    <scope>NUCLEOTIDE SEQUENCE [LARGE SCALE GENOMIC DNA]</scope>
</reference>
<protein>
    <recommendedName>
        <fullName evidence="4">Calx-beta domain-containing protein</fullName>
    </recommendedName>
</protein>
<dbReference type="AlphaFoldDB" id="A0A401NP29"/>
<evidence type="ECO:0000313" key="6">
    <source>
        <dbReference type="Proteomes" id="UP000288216"/>
    </source>
</evidence>
<dbReference type="InterPro" id="IPR038081">
    <property type="entry name" value="CalX-like_sf"/>
</dbReference>
<dbReference type="InterPro" id="IPR003644">
    <property type="entry name" value="Calx_beta"/>
</dbReference>
<keyword evidence="1" id="KW-0732">Signal</keyword>
<evidence type="ECO:0000313" key="5">
    <source>
        <dbReference type="EMBL" id="GCB62668.1"/>
    </source>
</evidence>
<accession>A0A401NP29</accession>
<keyword evidence="3" id="KW-0106">Calcium</keyword>
<evidence type="ECO:0000256" key="3">
    <source>
        <dbReference type="ARBA" id="ARBA00022837"/>
    </source>
</evidence>
<gene>
    <name evidence="5" type="ORF">scyTo_0014524</name>
</gene>
<keyword evidence="2" id="KW-0677">Repeat</keyword>
<proteinExistence type="predicted"/>
<feature type="domain" description="Calx-beta" evidence="4">
    <location>
        <begin position="1"/>
        <end position="34"/>
    </location>
</feature>
<name>A0A401NP29_SCYTO</name>
<dbReference type="EMBL" id="BFAA01007823">
    <property type="protein sequence ID" value="GCB62668.1"/>
    <property type="molecule type" value="Genomic_DNA"/>
</dbReference>
<dbReference type="Gene3D" id="2.60.40.2030">
    <property type="match status" value="1"/>
</dbReference>
<evidence type="ECO:0000256" key="1">
    <source>
        <dbReference type="ARBA" id="ARBA00022729"/>
    </source>
</evidence>
<sequence length="42" mass="4990">KTIEIRVIDDEEYEKNKNFFIEIGEPRLVEMSEKKGKPLPLI</sequence>
<evidence type="ECO:0000256" key="2">
    <source>
        <dbReference type="ARBA" id="ARBA00022737"/>
    </source>
</evidence>
<dbReference type="STRING" id="75743.A0A401NP29"/>
<keyword evidence="6" id="KW-1185">Reference proteome</keyword>
<dbReference type="OrthoDB" id="9947707at2759"/>
<comment type="caution">
    <text evidence="5">The sequence shown here is derived from an EMBL/GenBank/DDBJ whole genome shotgun (WGS) entry which is preliminary data.</text>
</comment>